<dbReference type="EMBL" id="VIKS01000010">
    <property type="protein sequence ID" value="TQV86376.1"/>
    <property type="molecule type" value="Genomic_DNA"/>
</dbReference>
<feature type="chain" id="PRO_5021750781" evidence="1">
    <location>
        <begin position="26"/>
        <end position="116"/>
    </location>
</feature>
<evidence type="ECO:0000313" key="2">
    <source>
        <dbReference type="EMBL" id="TQV86376.1"/>
    </source>
</evidence>
<dbReference type="AlphaFoldDB" id="A0A545UA80"/>
<reference evidence="2 3" key="1">
    <citation type="submission" date="2019-07" db="EMBL/GenBank/DDBJ databases">
        <title>Draft genome for Aliikangiella sp. M105.</title>
        <authorList>
            <person name="Wang G."/>
        </authorList>
    </citation>
    <scope>NUCLEOTIDE SEQUENCE [LARGE SCALE GENOMIC DNA]</scope>
    <source>
        <strain evidence="2 3">M105</strain>
    </source>
</reference>
<sequence length="116" mass="13137">MRKLTPISAIVIGTLLSGFSVNAYANGGWTSKEIFNSLDDDCKKKIKWQIGNERSMRGATDHHREGDVIDLHKIIQRGRAKIENECGVVLQQSKKQKGKFKLSWSQSSEMTEIDWS</sequence>
<evidence type="ECO:0000313" key="3">
    <source>
        <dbReference type="Proteomes" id="UP000315439"/>
    </source>
</evidence>
<proteinExistence type="predicted"/>
<protein>
    <submittedName>
        <fullName evidence="2">Uncharacterized protein</fullName>
    </submittedName>
</protein>
<gene>
    <name evidence="2" type="ORF">FLL46_15755</name>
</gene>
<dbReference type="RefSeq" id="WP_142932299.1">
    <property type="nucleotide sequence ID" value="NZ_ML660166.1"/>
</dbReference>
<keyword evidence="3" id="KW-1185">Reference proteome</keyword>
<organism evidence="2 3">
    <name type="scientific">Aliikangiella coralliicola</name>
    <dbReference type="NCBI Taxonomy" id="2592383"/>
    <lineage>
        <taxon>Bacteria</taxon>
        <taxon>Pseudomonadati</taxon>
        <taxon>Pseudomonadota</taxon>
        <taxon>Gammaproteobacteria</taxon>
        <taxon>Oceanospirillales</taxon>
        <taxon>Pleioneaceae</taxon>
        <taxon>Aliikangiella</taxon>
    </lineage>
</organism>
<keyword evidence="1" id="KW-0732">Signal</keyword>
<evidence type="ECO:0000256" key="1">
    <source>
        <dbReference type="SAM" id="SignalP"/>
    </source>
</evidence>
<dbReference type="Proteomes" id="UP000315439">
    <property type="component" value="Unassembled WGS sequence"/>
</dbReference>
<feature type="signal peptide" evidence="1">
    <location>
        <begin position="1"/>
        <end position="25"/>
    </location>
</feature>
<name>A0A545UA80_9GAMM</name>
<comment type="caution">
    <text evidence="2">The sequence shown here is derived from an EMBL/GenBank/DDBJ whole genome shotgun (WGS) entry which is preliminary data.</text>
</comment>
<accession>A0A545UA80</accession>